<protein>
    <submittedName>
        <fullName evidence="5">Response regulator</fullName>
    </submittedName>
</protein>
<evidence type="ECO:0000313" key="6">
    <source>
        <dbReference type="Proteomes" id="UP000250744"/>
    </source>
</evidence>
<dbReference type="OrthoDB" id="9800897at2"/>
<dbReference type="SUPFAM" id="SSF52172">
    <property type="entry name" value="CheY-like"/>
    <property type="match status" value="1"/>
</dbReference>
<evidence type="ECO:0000313" key="5">
    <source>
        <dbReference type="EMBL" id="RAU17059.1"/>
    </source>
</evidence>
<gene>
    <name evidence="5" type="ORF">DN062_15240</name>
</gene>
<dbReference type="Gene3D" id="3.40.50.2300">
    <property type="match status" value="1"/>
</dbReference>
<comment type="caution">
    <text evidence="5">The sequence shown here is derived from an EMBL/GenBank/DDBJ whole genome shotgun (WGS) entry which is preliminary data.</text>
</comment>
<evidence type="ECO:0000256" key="2">
    <source>
        <dbReference type="ARBA" id="ARBA00023012"/>
    </source>
</evidence>
<dbReference type="SMART" id="SM00448">
    <property type="entry name" value="REC"/>
    <property type="match status" value="1"/>
</dbReference>
<sequence length="253" mass="27982">MNLSVLVVDDAKAICTHVTRIVRNAYPKASVVSAFNGREAQKCLEGAQFNIIICDWEMPQMSGLDLLKWVRQQDAYKSVPFLMVTSRGERDYILKAIQAGVSDYLGKPFSAASLETKIQKLLFGKTSEAKAGVSSTGSIAQQKSFAKKPKGLAQLRTSKGVYRCAIKDLSLRDVLVVIKNEENGTFPDILEQAVVDIEQTSGDSVARINGFVSRLEAFDNRIDTPFVSVKVTFVDDDPEKLEHISKYIASIQR</sequence>
<evidence type="ECO:0000259" key="4">
    <source>
        <dbReference type="PROSITE" id="PS50110"/>
    </source>
</evidence>
<keyword evidence="1 3" id="KW-0597">Phosphoprotein</keyword>
<dbReference type="EMBL" id="QKRX01000013">
    <property type="protein sequence ID" value="RAU17059.1"/>
    <property type="molecule type" value="Genomic_DNA"/>
</dbReference>
<dbReference type="PANTHER" id="PTHR44591:SF14">
    <property type="entry name" value="PROTEIN PILG"/>
    <property type="match status" value="1"/>
</dbReference>
<evidence type="ECO:0000256" key="3">
    <source>
        <dbReference type="PROSITE-ProRule" id="PRU00169"/>
    </source>
</evidence>
<name>A0A364NIV4_9GAMM</name>
<dbReference type="Proteomes" id="UP000250744">
    <property type="component" value="Unassembled WGS sequence"/>
</dbReference>
<dbReference type="GO" id="GO:0000160">
    <property type="term" value="P:phosphorelay signal transduction system"/>
    <property type="evidence" value="ECO:0007669"/>
    <property type="project" value="UniProtKB-KW"/>
</dbReference>
<dbReference type="PANTHER" id="PTHR44591">
    <property type="entry name" value="STRESS RESPONSE REGULATOR PROTEIN 1"/>
    <property type="match status" value="1"/>
</dbReference>
<keyword evidence="2" id="KW-0902">Two-component regulatory system</keyword>
<dbReference type="InterPro" id="IPR011006">
    <property type="entry name" value="CheY-like_superfamily"/>
</dbReference>
<dbReference type="AlphaFoldDB" id="A0A364NIV4"/>
<keyword evidence="6" id="KW-1185">Reference proteome</keyword>
<dbReference type="InterPro" id="IPR050595">
    <property type="entry name" value="Bact_response_regulator"/>
</dbReference>
<dbReference type="InterPro" id="IPR001789">
    <property type="entry name" value="Sig_transdc_resp-reg_receiver"/>
</dbReference>
<dbReference type="PROSITE" id="PS50110">
    <property type="entry name" value="RESPONSE_REGULATORY"/>
    <property type="match status" value="1"/>
</dbReference>
<feature type="domain" description="Response regulatory" evidence="4">
    <location>
        <begin position="4"/>
        <end position="122"/>
    </location>
</feature>
<feature type="modified residue" description="4-aspartylphosphate" evidence="3">
    <location>
        <position position="55"/>
    </location>
</feature>
<dbReference type="RefSeq" id="WP_112160163.1">
    <property type="nucleotide sequence ID" value="NZ_QKRX01000013.1"/>
</dbReference>
<proteinExistence type="predicted"/>
<accession>A0A364NIV4</accession>
<organism evidence="5 6">
    <name type="scientific">Nitrincola tibetensis</name>
    <dbReference type="NCBI Taxonomy" id="2219697"/>
    <lineage>
        <taxon>Bacteria</taxon>
        <taxon>Pseudomonadati</taxon>
        <taxon>Pseudomonadota</taxon>
        <taxon>Gammaproteobacteria</taxon>
        <taxon>Oceanospirillales</taxon>
        <taxon>Oceanospirillaceae</taxon>
        <taxon>Nitrincola</taxon>
    </lineage>
</organism>
<reference evidence="5 6" key="1">
    <citation type="submission" date="2018-06" db="EMBL/GenBank/DDBJ databases">
        <title>Nitrincola tibetense sp. nov., isolated from Lake XuguoCo on Tibetan Plateau.</title>
        <authorList>
            <person name="Xing P."/>
        </authorList>
    </citation>
    <scope>NUCLEOTIDE SEQUENCE [LARGE SCALE GENOMIC DNA]</scope>
    <source>
        <strain evidence="6">xg18</strain>
    </source>
</reference>
<dbReference type="Pfam" id="PF00072">
    <property type="entry name" value="Response_reg"/>
    <property type="match status" value="1"/>
</dbReference>
<evidence type="ECO:0000256" key="1">
    <source>
        <dbReference type="ARBA" id="ARBA00022553"/>
    </source>
</evidence>